<sequence length="71" mass="8015">MMALRWEIWPAPEGKEAMDSTCLKWLVVVSLLGEEDAMTMRLRDASPPVVLHDPVIDFDQLSNSCLSRSLL</sequence>
<proteinExistence type="predicted"/>
<reference evidence="1 2" key="1">
    <citation type="journal article" date="2024" name="G3 (Bethesda)">
        <title>Genome assembly of Hibiscus sabdariffa L. provides insights into metabolisms of medicinal natural products.</title>
        <authorList>
            <person name="Kim T."/>
        </authorList>
    </citation>
    <scope>NUCLEOTIDE SEQUENCE [LARGE SCALE GENOMIC DNA]</scope>
    <source>
        <strain evidence="1">TK-2024</strain>
        <tissue evidence="1">Old leaves</tissue>
    </source>
</reference>
<accession>A0ABR2CKZ9</accession>
<evidence type="ECO:0000313" key="2">
    <source>
        <dbReference type="Proteomes" id="UP001472677"/>
    </source>
</evidence>
<protein>
    <submittedName>
        <fullName evidence="1">Uncharacterized protein</fullName>
    </submittedName>
</protein>
<name>A0ABR2CKZ9_9ROSI</name>
<evidence type="ECO:0000313" key="1">
    <source>
        <dbReference type="EMBL" id="KAK8519682.1"/>
    </source>
</evidence>
<keyword evidence="2" id="KW-1185">Reference proteome</keyword>
<dbReference type="EMBL" id="JBBPBM010000050">
    <property type="protein sequence ID" value="KAK8519682.1"/>
    <property type="molecule type" value="Genomic_DNA"/>
</dbReference>
<gene>
    <name evidence="1" type="ORF">V6N12_030049</name>
</gene>
<dbReference type="Proteomes" id="UP001472677">
    <property type="component" value="Unassembled WGS sequence"/>
</dbReference>
<organism evidence="1 2">
    <name type="scientific">Hibiscus sabdariffa</name>
    <name type="common">roselle</name>
    <dbReference type="NCBI Taxonomy" id="183260"/>
    <lineage>
        <taxon>Eukaryota</taxon>
        <taxon>Viridiplantae</taxon>
        <taxon>Streptophyta</taxon>
        <taxon>Embryophyta</taxon>
        <taxon>Tracheophyta</taxon>
        <taxon>Spermatophyta</taxon>
        <taxon>Magnoliopsida</taxon>
        <taxon>eudicotyledons</taxon>
        <taxon>Gunneridae</taxon>
        <taxon>Pentapetalae</taxon>
        <taxon>rosids</taxon>
        <taxon>malvids</taxon>
        <taxon>Malvales</taxon>
        <taxon>Malvaceae</taxon>
        <taxon>Malvoideae</taxon>
        <taxon>Hibiscus</taxon>
    </lineage>
</organism>
<comment type="caution">
    <text evidence="1">The sequence shown here is derived from an EMBL/GenBank/DDBJ whole genome shotgun (WGS) entry which is preliminary data.</text>
</comment>